<evidence type="ECO:0000256" key="4">
    <source>
        <dbReference type="ARBA" id="ARBA00022692"/>
    </source>
</evidence>
<dbReference type="SUPFAM" id="SSF81330">
    <property type="entry name" value="Gated mechanosensitive channel"/>
    <property type="match status" value="1"/>
</dbReference>
<comment type="function">
    <text evidence="9">Channel that opens in response to stretch forces in the membrane lipid bilayer. May participate in the regulation of osmotic pressure changes within the cell.</text>
</comment>
<dbReference type="EMBL" id="JABBGI010000017">
    <property type="protein sequence ID" value="NML70917.1"/>
    <property type="molecule type" value="Genomic_DNA"/>
</dbReference>
<keyword evidence="7 9" id="KW-0472">Membrane</keyword>
<feature type="transmembrane region" description="Helical" evidence="9">
    <location>
        <begin position="85"/>
        <end position="109"/>
    </location>
</feature>
<evidence type="ECO:0000256" key="1">
    <source>
        <dbReference type="ARBA" id="ARBA00004141"/>
    </source>
</evidence>
<dbReference type="AlphaFoldDB" id="A0A7Y0FS46"/>
<proteinExistence type="inferred from homology"/>
<comment type="similarity">
    <text evidence="9">Belongs to the MscL family.</text>
</comment>
<keyword evidence="8 9" id="KW-0407">Ion channel</keyword>
<keyword evidence="4 9" id="KW-0812">Transmembrane</keyword>
<dbReference type="Proteomes" id="UP000544054">
    <property type="component" value="Unassembled WGS sequence"/>
</dbReference>
<evidence type="ECO:0000256" key="6">
    <source>
        <dbReference type="ARBA" id="ARBA00023065"/>
    </source>
</evidence>
<dbReference type="NCBIfam" id="NF010557">
    <property type="entry name" value="PRK13952.1"/>
    <property type="match status" value="1"/>
</dbReference>
<comment type="subcellular location">
    <subcellularLocation>
        <location evidence="9">Cell membrane</location>
        <topology evidence="9">Multi-pass membrane protein</topology>
    </subcellularLocation>
    <subcellularLocation>
        <location evidence="1">Membrane</location>
        <topology evidence="1">Multi-pass membrane protein</topology>
    </subcellularLocation>
</comment>
<keyword evidence="2 9" id="KW-0813">Transport</keyword>
<comment type="caution">
    <text evidence="9">Lacks conserved residue(s) required for the propagation of feature annotation.</text>
</comment>
<evidence type="ECO:0000256" key="3">
    <source>
        <dbReference type="ARBA" id="ARBA00022475"/>
    </source>
</evidence>
<dbReference type="InterPro" id="IPR036019">
    <property type="entry name" value="MscL_channel"/>
</dbReference>
<dbReference type="PANTHER" id="PTHR30266:SF2">
    <property type="entry name" value="LARGE-CONDUCTANCE MECHANOSENSITIVE CHANNEL"/>
    <property type="match status" value="1"/>
</dbReference>
<dbReference type="NCBIfam" id="NF001843">
    <property type="entry name" value="PRK00567.1-4"/>
    <property type="match status" value="1"/>
</dbReference>
<dbReference type="PRINTS" id="PR01264">
    <property type="entry name" value="MECHCHANNEL"/>
</dbReference>
<sequence length="147" mass="15740">MGFVKEFKDFAVKGNAFDLAVGVIIGGAFGKIVSSVVDDLIMPLVGAVIGKPDFSSLYLVLADVNNGVKPGMTLENAKKIDGASIFAYGNFLTVGINFLLLAMVVFVMIRMINKMKKTEAEAPAVAPTADQQLLTEIRDLLKSKNNI</sequence>
<evidence type="ECO:0000256" key="2">
    <source>
        <dbReference type="ARBA" id="ARBA00022448"/>
    </source>
</evidence>
<dbReference type="HAMAP" id="MF_00115">
    <property type="entry name" value="MscL"/>
    <property type="match status" value="1"/>
</dbReference>
<name>A0A7Y0FS46_9FLAO</name>
<dbReference type="RefSeq" id="WP_169235432.1">
    <property type="nucleotide sequence ID" value="NZ_JABBGI010000017.1"/>
</dbReference>
<comment type="subunit">
    <text evidence="9">Homopentamer.</text>
</comment>
<evidence type="ECO:0000256" key="7">
    <source>
        <dbReference type="ARBA" id="ARBA00023136"/>
    </source>
</evidence>
<reference evidence="10 11" key="1">
    <citation type="submission" date="2020-04" db="EMBL/GenBank/DDBJ databases">
        <title>Chryseobacterium sp. RP-3-3 sp. nov., isolated from Jeju soil.</title>
        <authorList>
            <person name="Dahal R.H."/>
        </authorList>
    </citation>
    <scope>NUCLEOTIDE SEQUENCE [LARGE SCALE GENOMIC DNA]</scope>
    <source>
        <strain evidence="10 11">RP-3-3</strain>
    </source>
</reference>
<gene>
    <name evidence="9 10" type="primary">mscL</name>
    <name evidence="10" type="ORF">HHL23_14100</name>
</gene>
<organism evidence="10 11">
    <name type="scientific">Chryseobacterium antibioticum</name>
    <dbReference type="NCBI Taxonomy" id="2728847"/>
    <lineage>
        <taxon>Bacteria</taxon>
        <taxon>Pseudomonadati</taxon>
        <taxon>Bacteroidota</taxon>
        <taxon>Flavobacteriia</taxon>
        <taxon>Flavobacteriales</taxon>
        <taxon>Weeksellaceae</taxon>
        <taxon>Chryseobacterium group</taxon>
        <taxon>Chryseobacterium</taxon>
    </lineage>
</organism>
<keyword evidence="6 9" id="KW-0406">Ion transport</keyword>
<dbReference type="GO" id="GO:0008381">
    <property type="term" value="F:mechanosensitive monoatomic ion channel activity"/>
    <property type="evidence" value="ECO:0007669"/>
    <property type="project" value="UniProtKB-UniRule"/>
</dbReference>
<dbReference type="Gene3D" id="1.10.1200.120">
    <property type="entry name" value="Large-conductance mechanosensitive channel, MscL, domain 1"/>
    <property type="match status" value="1"/>
</dbReference>
<protein>
    <recommendedName>
        <fullName evidence="9">Large-conductance mechanosensitive channel</fullName>
    </recommendedName>
</protein>
<dbReference type="GO" id="GO:0005886">
    <property type="term" value="C:plasma membrane"/>
    <property type="evidence" value="ECO:0007669"/>
    <property type="project" value="UniProtKB-SubCell"/>
</dbReference>
<dbReference type="NCBIfam" id="TIGR00220">
    <property type="entry name" value="mscL"/>
    <property type="match status" value="1"/>
</dbReference>
<keyword evidence="3 9" id="KW-1003">Cell membrane</keyword>
<dbReference type="InterPro" id="IPR037673">
    <property type="entry name" value="MSC/AndL"/>
</dbReference>
<evidence type="ECO:0000313" key="10">
    <source>
        <dbReference type="EMBL" id="NML70917.1"/>
    </source>
</evidence>
<dbReference type="Pfam" id="PF01741">
    <property type="entry name" value="MscL"/>
    <property type="match status" value="1"/>
</dbReference>
<dbReference type="PANTHER" id="PTHR30266">
    <property type="entry name" value="MECHANOSENSITIVE CHANNEL MSCL"/>
    <property type="match status" value="1"/>
</dbReference>
<keyword evidence="5 9" id="KW-1133">Transmembrane helix</keyword>
<evidence type="ECO:0000313" key="11">
    <source>
        <dbReference type="Proteomes" id="UP000544054"/>
    </source>
</evidence>
<evidence type="ECO:0000256" key="9">
    <source>
        <dbReference type="HAMAP-Rule" id="MF_00115"/>
    </source>
</evidence>
<dbReference type="InterPro" id="IPR001185">
    <property type="entry name" value="MS_channel"/>
</dbReference>
<evidence type="ECO:0000256" key="8">
    <source>
        <dbReference type="ARBA" id="ARBA00023303"/>
    </source>
</evidence>
<accession>A0A7Y0FS46</accession>
<comment type="caution">
    <text evidence="10">The sequence shown here is derived from an EMBL/GenBank/DDBJ whole genome shotgun (WGS) entry which is preliminary data.</text>
</comment>
<keyword evidence="11" id="KW-1185">Reference proteome</keyword>
<evidence type="ECO:0000256" key="5">
    <source>
        <dbReference type="ARBA" id="ARBA00022989"/>
    </source>
</evidence>